<name>A0A1V6R312_9EURO</name>
<keyword evidence="2" id="KW-1185">Reference proteome</keyword>
<gene>
    <name evidence="1" type="ORF">PENSOL_c018G03777</name>
</gene>
<dbReference type="EMBL" id="MDYO01000018">
    <property type="protein sequence ID" value="OQD95815.1"/>
    <property type="molecule type" value="Genomic_DNA"/>
</dbReference>
<protein>
    <submittedName>
        <fullName evidence="1">Uncharacterized protein</fullName>
    </submittedName>
</protein>
<proteinExistence type="predicted"/>
<accession>A0A1V6R312</accession>
<organism evidence="1 2">
    <name type="scientific">Penicillium solitum</name>
    <dbReference type="NCBI Taxonomy" id="60172"/>
    <lineage>
        <taxon>Eukaryota</taxon>
        <taxon>Fungi</taxon>
        <taxon>Dikarya</taxon>
        <taxon>Ascomycota</taxon>
        <taxon>Pezizomycotina</taxon>
        <taxon>Eurotiomycetes</taxon>
        <taxon>Eurotiomycetidae</taxon>
        <taxon>Eurotiales</taxon>
        <taxon>Aspergillaceae</taxon>
        <taxon>Penicillium</taxon>
    </lineage>
</organism>
<dbReference type="Proteomes" id="UP000191612">
    <property type="component" value="Unassembled WGS sequence"/>
</dbReference>
<evidence type="ECO:0000313" key="2">
    <source>
        <dbReference type="Proteomes" id="UP000191612"/>
    </source>
</evidence>
<dbReference type="AlphaFoldDB" id="A0A1V6R312"/>
<sequence>MSMNMIEKLEEARFEDDEFPEGEFPEDEFPEEDSKLSFATFSAIIPSALKSVPWTRSKLVLEEQFPVAGLSIPLGSPFTFPPSILIGVPLRAPVKVHVAPLVTIAANDVIVVASSPSICVEGMAVFTPNFERLEVTGSNSKRSVVIAMQSTVLADPFLQDWMPFPFIPPVIFGKWCLLLLLEETVAIPAGGSCSCLSETLGCIALFPA</sequence>
<evidence type="ECO:0000313" key="1">
    <source>
        <dbReference type="EMBL" id="OQD95815.1"/>
    </source>
</evidence>
<reference evidence="2" key="1">
    <citation type="journal article" date="2017" name="Nat. Microbiol.">
        <title>Global analysis of biosynthetic gene clusters reveals vast potential of secondary metabolite production in Penicillium species.</title>
        <authorList>
            <person name="Nielsen J.C."/>
            <person name="Grijseels S."/>
            <person name="Prigent S."/>
            <person name="Ji B."/>
            <person name="Dainat J."/>
            <person name="Nielsen K.F."/>
            <person name="Frisvad J.C."/>
            <person name="Workman M."/>
            <person name="Nielsen J."/>
        </authorList>
    </citation>
    <scope>NUCLEOTIDE SEQUENCE [LARGE SCALE GENOMIC DNA]</scope>
    <source>
        <strain evidence="2">IBT 29525</strain>
    </source>
</reference>
<comment type="caution">
    <text evidence="1">The sequence shown here is derived from an EMBL/GenBank/DDBJ whole genome shotgun (WGS) entry which is preliminary data.</text>
</comment>